<reference evidence="11" key="2">
    <citation type="submission" date="2025-08" db="UniProtKB">
        <authorList>
            <consortium name="Ensembl"/>
        </authorList>
    </citation>
    <scope>IDENTIFICATION</scope>
</reference>
<evidence type="ECO:0000256" key="2">
    <source>
        <dbReference type="ARBA" id="ARBA00022553"/>
    </source>
</evidence>
<dbReference type="Bgee" id="ENSACAG00000003587">
    <property type="expression patterns" value="Expressed in ovary and 12 other cell types or tissues"/>
</dbReference>
<feature type="compositionally biased region" description="Acidic residues" evidence="8">
    <location>
        <begin position="472"/>
        <end position="485"/>
    </location>
</feature>
<name>H9G7R1_ANOCA</name>
<feature type="signal peptide" evidence="9">
    <location>
        <begin position="1"/>
        <end position="21"/>
    </location>
</feature>
<evidence type="ECO:0000256" key="5">
    <source>
        <dbReference type="ARBA" id="ARBA00022989"/>
    </source>
</evidence>
<dbReference type="GO" id="GO:0002532">
    <property type="term" value="P:production of molecular mediator involved in inflammatory response"/>
    <property type="evidence" value="ECO:0007669"/>
    <property type="project" value="InterPro"/>
</dbReference>
<evidence type="ECO:0000313" key="11">
    <source>
        <dbReference type="Ensembl" id="ENSACAP00000003473.3"/>
    </source>
</evidence>
<comment type="subcellular location">
    <subcellularLocation>
        <location evidence="1">Membrane</location>
        <topology evidence="1">Single-pass membrane protein</topology>
    </subcellularLocation>
</comment>
<keyword evidence="3" id="KW-0812">Transmembrane</keyword>
<dbReference type="PANTHER" id="PTHR23037:SF32">
    <property type="entry name" value="INTERLEUKIN-4 RECEPTOR SUBUNIT ALPHA"/>
    <property type="match status" value="1"/>
</dbReference>
<dbReference type="KEGG" id="acs:103281083"/>
<dbReference type="Pfam" id="PF09238">
    <property type="entry name" value="IL4Ra_N"/>
    <property type="match status" value="1"/>
</dbReference>
<dbReference type="AlphaFoldDB" id="H9G7R1"/>
<protein>
    <recommendedName>
        <fullName evidence="10">Interleukin-4 receptor alpha N-terminal domain-containing protein</fullName>
    </recommendedName>
</protein>
<keyword evidence="7" id="KW-0675">Receptor</keyword>
<dbReference type="GO" id="GO:0004913">
    <property type="term" value="F:interleukin-4 receptor activity"/>
    <property type="evidence" value="ECO:0000318"/>
    <property type="project" value="GO_Central"/>
</dbReference>
<dbReference type="InterPro" id="IPR036116">
    <property type="entry name" value="FN3_sf"/>
</dbReference>
<dbReference type="Gene3D" id="2.60.40.10">
    <property type="entry name" value="Immunoglobulins"/>
    <property type="match status" value="2"/>
</dbReference>
<feature type="compositionally biased region" description="Basic and acidic residues" evidence="8">
    <location>
        <begin position="525"/>
        <end position="535"/>
    </location>
</feature>
<evidence type="ECO:0000256" key="8">
    <source>
        <dbReference type="SAM" id="MobiDB-lite"/>
    </source>
</evidence>
<keyword evidence="6" id="KW-0472">Membrane</keyword>
<dbReference type="Ensembl" id="ENSACAT00000003559.3">
    <property type="protein sequence ID" value="ENSACAP00000003473.3"/>
    <property type="gene ID" value="ENSACAG00000003587.3"/>
</dbReference>
<organism evidence="11 12">
    <name type="scientific">Anolis carolinensis</name>
    <name type="common">Green anole</name>
    <name type="synonym">American chameleon</name>
    <dbReference type="NCBI Taxonomy" id="28377"/>
    <lineage>
        <taxon>Eukaryota</taxon>
        <taxon>Metazoa</taxon>
        <taxon>Chordata</taxon>
        <taxon>Craniata</taxon>
        <taxon>Vertebrata</taxon>
        <taxon>Euteleostomi</taxon>
        <taxon>Lepidosauria</taxon>
        <taxon>Squamata</taxon>
        <taxon>Bifurcata</taxon>
        <taxon>Unidentata</taxon>
        <taxon>Episquamata</taxon>
        <taxon>Toxicofera</taxon>
        <taxon>Iguania</taxon>
        <taxon>Dactyloidae</taxon>
        <taxon>Anolis</taxon>
    </lineage>
</organism>
<keyword evidence="5" id="KW-1133">Transmembrane helix</keyword>
<dbReference type="OrthoDB" id="9050237at2759"/>
<evidence type="ECO:0000259" key="10">
    <source>
        <dbReference type="Pfam" id="PF09238"/>
    </source>
</evidence>
<dbReference type="CTD" id="3566"/>
<feature type="chain" id="PRO_5032505011" description="Interleukin-4 receptor alpha N-terminal domain-containing protein" evidence="9">
    <location>
        <begin position="22"/>
        <end position="611"/>
    </location>
</feature>
<feature type="region of interest" description="Disordered" evidence="8">
    <location>
        <begin position="524"/>
        <end position="547"/>
    </location>
</feature>
<dbReference type="GeneID" id="103281083"/>
<gene>
    <name evidence="11" type="primary">il4r</name>
</gene>
<dbReference type="GO" id="GO:0035771">
    <property type="term" value="P:interleukin-4-mediated signaling pathway"/>
    <property type="evidence" value="ECO:0000318"/>
    <property type="project" value="GO_Central"/>
</dbReference>
<dbReference type="SUPFAM" id="SSF49265">
    <property type="entry name" value="Fibronectin type III"/>
    <property type="match status" value="2"/>
</dbReference>
<evidence type="ECO:0000256" key="3">
    <source>
        <dbReference type="ARBA" id="ARBA00022692"/>
    </source>
</evidence>
<proteinExistence type="predicted"/>
<dbReference type="Proteomes" id="UP000001646">
    <property type="component" value="Unplaced"/>
</dbReference>
<dbReference type="InParanoid" id="H9G7R1"/>
<sequence>MASTSPGPLSLFLLLFHTASSSTLAPFCHTDFLTALACSWEAPPSSDCDDFRLLLTQKHHRENQTCVPAREDGRCRCLFPRKEFRLVKFHLKLEQRDGPRWKSAWETVQHAENIVKPRPMVNLMVTKQDLSFRLSWQWDYPKDSPLVTATAYFWVSYWPKGQPEKAINTTVQKPTYDIFADRLQPASDYVASVQVKLEYWGDLWSDWSQPCEWHNDFESGEELWKLVLWSCIPIVAMILTCYLCFARVKRDWWDRIPSPAKSKMAESMATFPPGKRIPCKEKTLLPGPSKGNGKGPQSVPPVLHEVDPGPKPKAFLMPEVAVVESPLMVCSRVAETKTEGLLKEEQEEEELIPPHQDAVAGLFRDLLDGGFGSGEARVLELPAPEEKGAQRSFPLEASPGSGFQDSANAGAMGSLTGPGHPVEQSCAPLGSPFPPQGPGNGRICPWLEGPAALGYRSISSLVPQMSANSSHEEEEEEEEEEEGWVAEDLGPHSSLARQCGPLPGLQSAFPADLSALWLPAAALEPSKERDPDHLTWEAPAGKAEDPPCPATSLLSGYRSFTSALQDSSPAQDGSALALLPGPYQPLMALLRRSHPGPIEESHATGPTQPWA</sequence>
<reference evidence="11" key="3">
    <citation type="submission" date="2025-09" db="UniProtKB">
        <authorList>
            <consortium name="Ensembl"/>
        </authorList>
    </citation>
    <scope>IDENTIFICATION</scope>
</reference>
<keyword evidence="4 9" id="KW-0732">Signal</keyword>
<evidence type="ECO:0000256" key="1">
    <source>
        <dbReference type="ARBA" id="ARBA00004167"/>
    </source>
</evidence>
<keyword evidence="2" id="KW-0597">Phosphoprotein</keyword>
<evidence type="ECO:0000256" key="6">
    <source>
        <dbReference type="ARBA" id="ARBA00023136"/>
    </source>
</evidence>
<dbReference type="InterPro" id="IPR013783">
    <property type="entry name" value="Ig-like_fold"/>
</dbReference>
<dbReference type="STRING" id="28377.ENSACAP00000003473"/>
<dbReference type="GO" id="GO:0009897">
    <property type="term" value="C:external side of plasma membrane"/>
    <property type="evidence" value="ECO:0000318"/>
    <property type="project" value="GO_Central"/>
</dbReference>
<evidence type="ECO:0000256" key="7">
    <source>
        <dbReference type="ARBA" id="ARBA00023170"/>
    </source>
</evidence>
<dbReference type="PANTHER" id="PTHR23037">
    <property type="entry name" value="CYTOKINE RECEPTOR"/>
    <property type="match status" value="1"/>
</dbReference>
<feature type="region of interest" description="Disordered" evidence="8">
    <location>
        <begin position="464"/>
        <end position="486"/>
    </location>
</feature>
<evidence type="ECO:0000256" key="4">
    <source>
        <dbReference type="ARBA" id="ARBA00022729"/>
    </source>
</evidence>
<evidence type="ECO:0000313" key="12">
    <source>
        <dbReference type="Proteomes" id="UP000001646"/>
    </source>
</evidence>
<dbReference type="HOGENOM" id="CLU_1485209_0_0_1"/>
<evidence type="ECO:0000256" key="9">
    <source>
        <dbReference type="SAM" id="SignalP"/>
    </source>
</evidence>
<accession>H9G7R1</accession>
<reference evidence="11" key="1">
    <citation type="submission" date="2009-12" db="EMBL/GenBank/DDBJ databases">
        <title>The Genome Sequence of Anolis carolinensis (Green Anole Lizard).</title>
        <authorList>
            <consortium name="The Genome Sequencing Platform"/>
            <person name="Di Palma F."/>
            <person name="Alfoldi J."/>
            <person name="Heiman D."/>
            <person name="Young S."/>
            <person name="Grabherr M."/>
            <person name="Johnson J."/>
            <person name="Lander E.S."/>
            <person name="Lindblad-Toh K."/>
        </authorList>
    </citation>
    <scope>NUCLEOTIDE SEQUENCE [LARGE SCALE GENOMIC DNA]</scope>
    <source>
        <strain evidence="11">JBL SC #1</strain>
    </source>
</reference>
<feature type="domain" description="Interleukin-4 receptor alpha N-terminal" evidence="10">
    <location>
        <begin position="26"/>
        <end position="103"/>
    </location>
</feature>
<keyword evidence="12" id="KW-1185">Reference proteome</keyword>
<dbReference type="InterPro" id="IPR015319">
    <property type="entry name" value="IL-4_rcpt-alpha_N"/>
</dbReference>
<feature type="region of interest" description="Disordered" evidence="8">
    <location>
        <begin position="282"/>
        <end position="303"/>
    </location>
</feature>